<sequence>MRSCHQVVFAVLLMIVLLASSSVVFAVPANRDAIRTLVQPDGSSFEVRLAGDEWLHWYETVDGYTVARSDEGYWTYAVRGPSGRLEPSEDIVGIGTTPATRSLRPSAAILGEITDLRREASPPVGTLQNITGADSIVIILIEFADTPAGEGSTGPHNPSSYYA</sequence>
<dbReference type="EMBL" id="JBHPEI010000129">
    <property type="protein sequence ID" value="MFC1800355.1"/>
    <property type="molecule type" value="Genomic_DNA"/>
</dbReference>
<evidence type="ECO:0000256" key="1">
    <source>
        <dbReference type="SAM" id="SignalP"/>
    </source>
</evidence>
<feature type="chain" id="PRO_5047420299" evidence="1">
    <location>
        <begin position="27"/>
        <end position="163"/>
    </location>
</feature>
<feature type="signal peptide" evidence="1">
    <location>
        <begin position="1"/>
        <end position="26"/>
    </location>
</feature>
<dbReference type="Proteomes" id="UP001594288">
    <property type="component" value="Unassembled WGS sequence"/>
</dbReference>
<gene>
    <name evidence="2" type="ORF">ACFL2Z_05580</name>
</gene>
<reference evidence="2 3" key="1">
    <citation type="submission" date="2024-09" db="EMBL/GenBank/DDBJ databases">
        <authorList>
            <person name="D'Angelo T."/>
        </authorList>
    </citation>
    <scope>NUCLEOTIDE SEQUENCE [LARGE SCALE GENOMIC DNA]</scope>
    <source>
        <strain evidence="2">SAG AM-311-F02</strain>
    </source>
</reference>
<evidence type="ECO:0000313" key="2">
    <source>
        <dbReference type="EMBL" id="MFC1800355.1"/>
    </source>
</evidence>
<evidence type="ECO:0000313" key="3">
    <source>
        <dbReference type="Proteomes" id="UP001594288"/>
    </source>
</evidence>
<keyword evidence="3" id="KW-1185">Reference proteome</keyword>
<keyword evidence="1" id="KW-0732">Signal</keyword>
<proteinExistence type="predicted"/>
<comment type="caution">
    <text evidence="2">The sequence shown here is derived from an EMBL/GenBank/DDBJ whole genome shotgun (WGS) entry which is preliminary data.</text>
</comment>
<organism evidence="2 3">
    <name type="scientific">Eiseniibacteriota bacterium</name>
    <dbReference type="NCBI Taxonomy" id="2212470"/>
    <lineage>
        <taxon>Bacteria</taxon>
        <taxon>Candidatus Eiseniibacteriota</taxon>
    </lineage>
</organism>
<protein>
    <submittedName>
        <fullName evidence="2">Uncharacterized protein</fullName>
    </submittedName>
</protein>
<name>A0ABV6YQK7_UNCEI</name>
<accession>A0ABV6YQK7</accession>